<gene>
    <name evidence="10" type="primary">metQ</name>
    <name evidence="10" type="ORF">ARTV_0458</name>
</gene>
<dbReference type="PANTHER" id="PTHR30429:SF1">
    <property type="entry name" value="D-METHIONINE-BINDING LIPOPROTEIN METQ-RELATED"/>
    <property type="match status" value="1"/>
</dbReference>
<dbReference type="NCBIfam" id="NF008285">
    <property type="entry name" value="PRK11063.1"/>
    <property type="match status" value="1"/>
</dbReference>
<organism evidence="10">
    <name type="scientific">Arsenophonus endosymbiont of Trialeurodes vaporariorum</name>
    <dbReference type="NCBI Taxonomy" id="235567"/>
    <lineage>
        <taxon>Bacteria</taxon>
        <taxon>Pseudomonadati</taxon>
        <taxon>Pseudomonadota</taxon>
        <taxon>Gammaproteobacteria</taxon>
        <taxon>Enterobacterales</taxon>
        <taxon>Morganellaceae</taxon>
        <taxon>Arsenophonus</taxon>
    </lineage>
</organism>
<accession>A0A3B0LV14</accession>
<dbReference type="PANTHER" id="PTHR30429">
    <property type="entry name" value="D-METHIONINE-BINDING LIPOPROTEIN METQ"/>
    <property type="match status" value="1"/>
</dbReference>
<evidence type="ECO:0000256" key="2">
    <source>
        <dbReference type="ARBA" id="ARBA00022475"/>
    </source>
</evidence>
<feature type="lipid moiety-binding region" description="S-diacylglycerol cysteine" evidence="8">
    <location>
        <position position="23"/>
    </location>
</feature>
<evidence type="ECO:0000313" key="10">
    <source>
        <dbReference type="EMBL" id="SSW94811.1"/>
    </source>
</evidence>
<comment type="similarity">
    <text evidence="7">Belongs to the nlpA lipoprotein family.</text>
</comment>
<protein>
    <recommendedName>
        <fullName evidence="7">Lipoprotein</fullName>
    </recommendedName>
</protein>
<evidence type="ECO:0000256" key="1">
    <source>
        <dbReference type="ARBA" id="ARBA00004193"/>
    </source>
</evidence>
<evidence type="ECO:0000256" key="9">
    <source>
        <dbReference type="SAM" id="SignalP"/>
    </source>
</evidence>
<evidence type="ECO:0000256" key="7">
    <source>
        <dbReference type="PIRNR" id="PIRNR002854"/>
    </source>
</evidence>
<keyword evidence="6 7" id="KW-0449">Lipoprotein</keyword>
<dbReference type="InterPro" id="IPR004872">
    <property type="entry name" value="Lipoprotein_NlpA"/>
</dbReference>
<evidence type="ECO:0000256" key="3">
    <source>
        <dbReference type="ARBA" id="ARBA00022729"/>
    </source>
</evidence>
<sequence length="273" mass="30026" precursor="true">MSIKIKTITAVAALLSILVFSGCGEKTEKPNHIKVGVIVGKELAVAEVAQKVAKEKYQLDVELVTFNDFVLPNESLDKGDIDLNVFQHKPYLEQQIKDRNYKLVAVGNTFIYPIAAYSKKIKSVEQLPDGAQIAIPNDPTNLGRSLLLLQKQGLIKVNTSAGLQPTILDIIENPKKLNFIELEAPQLPSSLDDPKIALAIINLTWASSAESKLTPAKDGLFVEDKNSPYVNLIVSREDNKDNENVKKFVKTYQSEEVAEAANKIFDGAAIPGW</sequence>
<dbReference type="PROSITE" id="PS51257">
    <property type="entry name" value="PROKAR_LIPOPROTEIN"/>
    <property type="match status" value="1"/>
</dbReference>
<dbReference type="GO" id="GO:0015821">
    <property type="term" value="P:methionine transport"/>
    <property type="evidence" value="ECO:0007669"/>
    <property type="project" value="UniProtKB-ARBA"/>
</dbReference>
<keyword evidence="5" id="KW-0564">Palmitate</keyword>
<dbReference type="CDD" id="cd13598">
    <property type="entry name" value="PBP2_lipoprotein_IlpA_like"/>
    <property type="match status" value="1"/>
</dbReference>
<dbReference type="GO" id="GO:0005886">
    <property type="term" value="C:plasma membrane"/>
    <property type="evidence" value="ECO:0007669"/>
    <property type="project" value="UniProtKB-SubCell"/>
</dbReference>
<feature type="chain" id="PRO_5017447110" description="Lipoprotein" evidence="9">
    <location>
        <begin position="22"/>
        <end position="273"/>
    </location>
</feature>
<feature type="signal peptide" evidence="9">
    <location>
        <begin position="1"/>
        <end position="21"/>
    </location>
</feature>
<evidence type="ECO:0000256" key="8">
    <source>
        <dbReference type="PIRSR" id="PIRSR002854-1"/>
    </source>
</evidence>
<evidence type="ECO:0000256" key="4">
    <source>
        <dbReference type="ARBA" id="ARBA00023136"/>
    </source>
</evidence>
<proteinExistence type="inferred from homology"/>
<dbReference type="AlphaFoldDB" id="A0A3B0LV14"/>
<keyword evidence="3 9" id="KW-0732">Signal</keyword>
<dbReference type="Pfam" id="PF03180">
    <property type="entry name" value="Lipoprotein_9"/>
    <property type="match status" value="1"/>
</dbReference>
<keyword evidence="2" id="KW-1003">Cell membrane</keyword>
<dbReference type="EMBL" id="UFQR01000002">
    <property type="protein sequence ID" value="SSW94811.1"/>
    <property type="molecule type" value="Genomic_DNA"/>
</dbReference>
<name>A0A3B0LV14_9GAMM</name>
<comment type="subcellular location">
    <subcellularLocation>
        <location evidence="1">Cell membrane</location>
        <topology evidence="1">Lipid-anchor</topology>
    </subcellularLocation>
</comment>
<dbReference type="PIRSF" id="PIRSF002854">
    <property type="entry name" value="MetQ"/>
    <property type="match status" value="1"/>
</dbReference>
<dbReference type="FunFam" id="3.40.190.10:FF:000016">
    <property type="entry name" value="Lipoprotein"/>
    <property type="match status" value="1"/>
</dbReference>
<dbReference type="NCBIfam" id="TIGR00363">
    <property type="entry name" value="MetQ/NlpA family lipoprotein"/>
    <property type="match status" value="1"/>
</dbReference>
<keyword evidence="4" id="KW-0472">Membrane</keyword>
<dbReference type="Gene3D" id="3.40.190.10">
    <property type="entry name" value="Periplasmic binding protein-like II"/>
    <property type="match status" value="2"/>
</dbReference>
<dbReference type="SUPFAM" id="SSF53850">
    <property type="entry name" value="Periplasmic binding protein-like II"/>
    <property type="match status" value="1"/>
</dbReference>
<reference evidence="10" key="1">
    <citation type="submission" date="2018-04" db="EMBL/GenBank/DDBJ databases">
        <authorList>
            <person name="Go L.Y."/>
            <person name="Mitchell J.A."/>
        </authorList>
    </citation>
    <scope>NUCLEOTIDE SEQUENCE</scope>
    <source>
        <strain evidence="10">ARTV</strain>
    </source>
</reference>
<evidence type="ECO:0000256" key="6">
    <source>
        <dbReference type="ARBA" id="ARBA00023288"/>
    </source>
</evidence>
<evidence type="ECO:0000256" key="5">
    <source>
        <dbReference type="ARBA" id="ARBA00023139"/>
    </source>
</evidence>